<dbReference type="InterPro" id="IPR007544">
    <property type="entry name" value="ENCAP"/>
</dbReference>
<dbReference type="FunFam" id="3.30.2320.10:FF:000001">
    <property type="entry name" value="Bacteriocin CFP29"/>
    <property type="match status" value="1"/>
</dbReference>
<dbReference type="InterPro" id="IPR051429">
    <property type="entry name" value="Encapsulin_nc"/>
</dbReference>
<protein>
    <recommendedName>
        <fullName evidence="7">Type 1 encapsulin shell protein</fullName>
    </recommendedName>
</protein>
<evidence type="ECO:0000313" key="8">
    <source>
        <dbReference type="EMBL" id="KQH75642.1"/>
    </source>
</evidence>
<evidence type="ECO:0000256" key="5">
    <source>
        <dbReference type="ARBA" id="ARBA00033743"/>
    </source>
</evidence>
<reference evidence="8 9" key="1">
    <citation type="submission" date="2015-10" db="EMBL/GenBank/DDBJ databases">
        <title>Mycobacterium gordonae draft genome assembly.</title>
        <authorList>
            <person name="Ustinova V."/>
            <person name="Smirnova T."/>
            <person name="Blagodatskikh K."/>
            <person name="Varlamov D."/>
            <person name="Larionova E."/>
            <person name="Chernousova L."/>
        </authorList>
    </citation>
    <scope>NUCLEOTIDE SEQUENCE [LARGE SCALE GENOMIC DNA]</scope>
    <source>
        <strain evidence="8 9">CTRI 14-8773</strain>
    </source>
</reference>
<sequence>MNNLYRDLAPITESAWAEIEVEAARTFKRHIAGRRVVDVSEPGGPVTAAVSTGRLIDLESPTDGVVAHLRDSRPLVRLRVPFTLSRNEIDDVERGSNDSDWEPVKVAAKKLAFVEDRGIFEGYAPASIQGIRSCSSNPPLTLPDDPRHIPDVITQALTELRLAGVDGPYSVLLSADAYTKVSETTEHGYPILEHLNRLVDGDIIWAPAIDGAFVLTTRGGDFDLQLGTDVSIGYLSHDADTVQLYLQETLTFLCYTAEASVALTPPRD</sequence>
<evidence type="ECO:0000256" key="4">
    <source>
        <dbReference type="ARBA" id="ARBA00033738"/>
    </source>
</evidence>
<dbReference type="AlphaFoldDB" id="A0A0Q2LIM8"/>
<comment type="caution">
    <text evidence="8">The sequence shown here is derived from an EMBL/GenBank/DDBJ whole genome shotgun (WGS) entry which is preliminary data.</text>
</comment>
<keyword evidence="6" id="KW-1284">Encapsulin nanocompartment</keyword>
<accession>A0A0Q2LIM8</accession>
<dbReference type="RefSeq" id="WP_055581496.1">
    <property type="nucleotide sequence ID" value="NZ_LKTM01000372.1"/>
</dbReference>
<evidence type="ECO:0000256" key="1">
    <source>
        <dbReference type="ARBA" id="ARBA00004236"/>
    </source>
</evidence>
<organism evidence="8 9">
    <name type="scientific">Mycobacterium gordonae</name>
    <dbReference type="NCBI Taxonomy" id="1778"/>
    <lineage>
        <taxon>Bacteria</taxon>
        <taxon>Bacillati</taxon>
        <taxon>Actinomycetota</taxon>
        <taxon>Actinomycetes</taxon>
        <taxon>Mycobacteriales</taxon>
        <taxon>Mycobacteriaceae</taxon>
        <taxon>Mycobacterium</taxon>
    </lineage>
</organism>
<evidence type="ECO:0000256" key="7">
    <source>
        <dbReference type="ARBA" id="ARBA00050023"/>
    </source>
</evidence>
<proteinExistence type="inferred from homology"/>
<dbReference type="EMBL" id="LKTM01000372">
    <property type="protein sequence ID" value="KQH75642.1"/>
    <property type="molecule type" value="Genomic_DNA"/>
</dbReference>
<name>A0A0Q2LIM8_MYCGO</name>
<evidence type="ECO:0000256" key="2">
    <source>
        <dbReference type="ARBA" id="ARBA00022475"/>
    </source>
</evidence>
<dbReference type="PANTHER" id="PTHR37165:SF1">
    <property type="entry name" value="TYPE 1 ENCAPSULIN SHELL PROTEIN"/>
    <property type="match status" value="1"/>
</dbReference>
<dbReference type="PANTHER" id="PTHR37165">
    <property type="entry name" value="PEPTIDASE U56 FAMILY"/>
    <property type="match status" value="1"/>
</dbReference>
<evidence type="ECO:0000256" key="3">
    <source>
        <dbReference type="ARBA" id="ARBA00023136"/>
    </source>
</evidence>
<dbReference type="OrthoDB" id="2922at2"/>
<evidence type="ECO:0000256" key="6">
    <source>
        <dbReference type="ARBA" id="ARBA00033787"/>
    </source>
</evidence>
<dbReference type="NCBIfam" id="NF041155">
    <property type="entry name" value="encap_f1"/>
    <property type="match status" value="1"/>
</dbReference>
<dbReference type="PIRSF" id="PIRSF019254">
    <property type="entry name" value="CFP29"/>
    <property type="match status" value="1"/>
</dbReference>
<keyword evidence="3" id="KW-0472">Membrane</keyword>
<dbReference type="Proteomes" id="UP000051677">
    <property type="component" value="Unassembled WGS sequence"/>
</dbReference>
<comment type="subcellular location">
    <subcellularLocation>
        <location evidence="1">Cell membrane</location>
    </subcellularLocation>
    <subcellularLocation>
        <location evidence="4">Encapsulin nanocompartment</location>
    </subcellularLocation>
</comment>
<dbReference type="GO" id="GO:0005886">
    <property type="term" value="C:plasma membrane"/>
    <property type="evidence" value="ECO:0007669"/>
    <property type="project" value="UniProtKB-SubCell"/>
</dbReference>
<dbReference type="Pfam" id="PF04454">
    <property type="entry name" value="Linocin_M18"/>
    <property type="match status" value="1"/>
</dbReference>
<comment type="similarity">
    <text evidence="5">Belongs to the encapsulin family. Family 1 subfamily.</text>
</comment>
<dbReference type="STRING" id="1778.A9W97_31365"/>
<dbReference type="GO" id="GO:0140737">
    <property type="term" value="C:encapsulin nanocompartment"/>
    <property type="evidence" value="ECO:0007669"/>
    <property type="project" value="UniProtKB-SubCell"/>
</dbReference>
<keyword evidence="2" id="KW-1003">Cell membrane</keyword>
<dbReference type="Gene3D" id="3.30.2320.10">
    <property type="entry name" value="hypothetical protein PF0899 domain"/>
    <property type="match status" value="1"/>
</dbReference>
<gene>
    <name evidence="8" type="ORF">AO501_25570</name>
</gene>
<evidence type="ECO:0000313" key="9">
    <source>
        <dbReference type="Proteomes" id="UP000051677"/>
    </source>
</evidence>
<dbReference type="Gene3D" id="3.30.2400.30">
    <property type="match status" value="1"/>
</dbReference>